<keyword evidence="3" id="KW-1185">Reference proteome</keyword>
<dbReference type="EMBL" id="JBHRSB010000007">
    <property type="protein sequence ID" value="MFC3002618.1"/>
    <property type="molecule type" value="Genomic_DNA"/>
</dbReference>
<comment type="caution">
    <text evidence="2">The sequence shown here is derived from an EMBL/GenBank/DDBJ whole genome shotgun (WGS) entry which is preliminary data.</text>
</comment>
<dbReference type="PANTHER" id="PTHR34203:SF15">
    <property type="entry name" value="SLL1173 PROTEIN"/>
    <property type="match status" value="1"/>
</dbReference>
<keyword evidence="2" id="KW-0808">Transferase</keyword>
<dbReference type="InterPro" id="IPR052514">
    <property type="entry name" value="SAM-dependent_MTase"/>
</dbReference>
<dbReference type="RefSeq" id="WP_216838719.1">
    <property type="nucleotide sequence ID" value="NZ_JAFNJS010000007.1"/>
</dbReference>
<dbReference type="NCBIfam" id="TIGR01444">
    <property type="entry name" value="fkbM_fam"/>
    <property type="match status" value="1"/>
</dbReference>
<name>A0ABV7BZ40_9PROT</name>
<evidence type="ECO:0000313" key="2">
    <source>
        <dbReference type="EMBL" id="MFC3002618.1"/>
    </source>
</evidence>
<evidence type="ECO:0000259" key="1">
    <source>
        <dbReference type="Pfam" id="PF05050"/>
    </source>
</evidence>
<evidence type="ECO:0000313" key="3">
    <source>
        <dbReference type="Proteomes" id="UP001595420"/>
    </source>
</evidence>
<gene>
    <name evidence="2" type="ORF">ACFOD3_22150</name>
</gene>
<proteinExistence type="predicted"/>
<accession>A0ABV7BZ40</accession>
<protein>
    <submittedName>
        <fullName evidence="2">FkbM family methyltransferase</fullName>
    </submittedName>
</protein>
<organism evidence="2 3">
    <name type="scientific">Falsiroseomonas tokyonensis</name>
    <dbReference type="NCBI Taxonomy" id="430521"/>
    <lineage>
        <taxon>Bacteria</taxon>
        <taxon>Pseudomonadati</taxon>
        <taxon>Pseudomonadota</taxon>
        <taxon>Alphaproteobacteria</taxon>
        <taxon>Acetobacterales</taxon>
        <taxon>Roseomonadaceae</taxon>
        <taxon>Falsiroseomonas</taxon>
    </lineage>
</organism>
<feature type="domain" description="Methyltransferase FkbM" evidence="1">
    <location>
        <begin position="88"/>
        <end position="221"/>
    </location>
</feature>
<dbReference type="InterPro" id="IPR006342">
    <property type="entry name" value="FkbM_mtfrase"/>
</dbReference>
<reference evidence="3" key="1">
    <citation type="journal article" date="2019" name="Int. J. Syst. Evol. Microbiol.">
        <title>The Global Catalogue of Microorganisms (GCM) 10K type strain sequencing project: providing services to taxonomists for standard genome sequencing and annotation.</title>
        <authorList>
            <consortium name="The Broad Institute Genomics Platform"/>
            <consortium name="The Broad Institute Genome Sequencing Center for Infectious Disease"/>
            <person name="Wu L."/>
            <person name="Ma J."/>
        </authorList>
    </citation>
    <scope>NUCLEOTIDE SEQUENCE [LARGE SCALE GENOMIC DNA]</scope>
    <source>
        <strain evidence="3">CGMCC 1.16855</strain>
    </source>
</reference>
<dbReference type="Pfam" id="PF05050">
    <property type="entry name" value="Methyltransf_21"/>
    <property type="match status" value="1"/>
</dbReference>
<dbReference type="Proteomes" id="UP001595420">
    <property type="component" value="Unassembled WGS sequence"/>
</dbReference>
<dbReference type="GO" id="GO:0032259">
    <property type="term" value="P:methylation"/>
    <property type="evidence" value="ECO:0007669"/>
    <property type="project" value="UniProtKB-KW"/>
</dbReference>
<keyword evidence="2" id="KW-0489">Methyltransferase</keyword>
<dbReference type="GO" id="GO:0008168">
    <property type="term" value="F:methyltransferase activity"/>
    <property type="evidence" value="ECO:0007669"/>
    <property type="project" value="UniProtKB-KW"/>
</dbReference>
<dbReference type="PANTHER" id="PTHR34203">
    <property type="entry name" value="METHYLTRANSFERASE, FKBM FAMILY PROTEIN"/>
    <property type="match status" value="1"/>
</dbReference>
<sequence>MRQTILSFLRRATGTAQLRQQVVLLEEEVARLLQAPRGQATSPSNPALERLARHADFPLQAWWERSLWEPVVQLAVRDHVRPGDIAFDVGANAGAFAMQMSRQAGPRGTICAFEASPRIIGRTQHNLLQAACHNVTLYHRAIWHRSGDFVHIAEGSHLNDRVESGAGGIPVPTLALDDFIAATGLMPSFIKMDIEGAELDALRGSPRLIAEGRPIMALEQAPDDMRCHELLTAAGYLAVDLGSYKRITRGEDFANPTGVNNVLFVPEEQTAASPYFDSRQELVAKLEAGAFTRDAAGGARLAQPMELPAGRYLVRADFSAQGRDNEVYAGVDADGETVFRYHTFTAFMAECYRDWVVQLDRPGRIEPFLRFLNGRDATLDWRGAEVIRLPAFDSVAPPLVF</sequence>